<sequence>MSDINFNQRLNRLEERRKGSNFSYSFDGLNEDTVLKRELDTLKESMESWQSASDKPSVRYALGAMQEVGKRYTEISVETAVRVQKQLKSRLLDNHGINTAYRLQGSVPLNVHIKGISDVDLLVIDESHYRSEHYLETLRSQDITEISKLRAACHTQLKSAYPAVTVDNTGAKCIKLVGGSLQREVDVVPSHWVRTDKYQQEKKAYDLGVNILDSKTPTTLMNLPFRHIYLIDTRCRYLTEGGLKKSIRLCKTLKADLITEGSKIHLSSFDIASIMYHANLDNLKKGSHYPLAVVLETQRFFDYLYNNSFRRDLLFTPDNSRLIFDTEDKKSSLTTMSLALDNLVKEIKKDLGYSYNSSLESHYLTS</sequence>
<organism evidence="1 2">
    <name type="scientific">Psychrobacter fozii</name>
    <dbReference type="NCBI Taxonomy" id="198480"/>
    <lineage>
        <taxon>Bacteria</taxon>
        <taxon>Pseudomonadati</taxon>
        <taxon>Pseudomonadota</taxon>
        <taxon>Gammaproteobacteria</taxon>
        <taxon>Moraxellales</taxon>
        <taxon>Moraxellaceae</taxon>
        <taxon>Psychrobacter</taxon>
    </lineage>
</organism>
<dbReference type="OrthoDB" id="1082574at2"/>
<comment type="caution">
    <text evidence="1">The sequence shown here is derived from an EMBL/GenBank/DDBJ whole genome shotgun (WGS) entry which is preliminary data.</text>
</comment>
<proteinExistence type="predicted"/>
<dbReference type="InterPro" id="IPR043519">
    <property type="entry name" value="NT_sf"/>
</dbReference>
<dbReference type="EMBL" id="QJSU01000007">
    <property type="protein sequence ID" value="PYE38456.1"/>
    <property type="molecule type" value="Genomic_DNA"/>
</dbReference>
<dbReference type="AlphaFoldDB" id="A0A2V4UPG9"/>
<evidence type="ECO:0000313" key="2">
    <source>
        <dbReference type="Proteomes" id="UP000247746"/>
    </source>
</evidence>
<evidence type="ECO:0000313" key="1">
    <source>
        <dbReference type="EMBL" id="PYE38456.1"/>
    </source>
</evidence>
<evidence type="ECO:0008006" key="3">
    <source>
        <dbReference type="Google" id="ProtNLM"/>
    </source>
</evidence>
<dbReference type="RefSeq" id="WP_110923610.1">
    <property type="nucleotide sequence ID" value="NZ_QJSU01000007.1"/>
</dbReference>
<dbReference type="SUPFAM" id="SSF81301">
    <property type="entry name" value="Nucleotidyltransferase"/>
    <property type="match status" value="1"/>
</dbReference>
<accession>A0A2V4UPG9</accession>
<protein>
    <recommendedName>
        <fullName evidence="3">Nucleotidyltransferase-like protein</fullName>
    </recommendedName>
</protein>
<name>A0A2V4UPG9_9GAMM</name>
<reference evidence="1 2" key="1">
    <citation type="submission" date="2018-06" db="EMBL/GenBank/DDBJ databases">
        <title>Genomic Encyclopedia of Type Strains, Phase III (KMG-III): the genomes of soil and plant-associated and newly described type strains.</title>
        <authorList>
            <person name="Whitman W."/>
        </authorList>
    </citation>
    <scope>NUCLEOTIDE SEQUENCE [LARGE SCALE GENOMIC DNA]</scope>
    <source>
        <strain evidence="1 2">CECT 5889</strain>
    </source>
</reference>
<dbReference type="Proteomes" id="UP000247746">
    <property type="component" value="Unassembled WGS sequence"/>
</dbReference>
<keyword evidence="2" id="KW-1185">Reference proteome</keyword>
<gene>
    <name evidence="1" type="ORF">DFP82_10778</name>
</gene>